<dbReference type="PANTHER" id="PTHR11471">
    <property type="entry name" value="TUMOR NECROSIS FACTOR FAMILY MEMBER"/>
    <property type="match status" value="1"/>
</dbReference>
<sequence length="197" mass="22435">MAESVVASPCPQVDGQVTRVHRKPGNRRHIVLNILVAVVVFTVTIAAAFICANPPVDGDGVFRWQTEGDAFQQELTYRNRTLVIQKEGIYFIYSKIYYNESPCGLFKHEVVRQTTQFPTLKTLLSPRYNDPMTLMQNIRYRCLNTQRSDRTDRKETGNSFLSGAFELKTGDLIYVKVNNKSLVLSGMHDNFFGAFMI</sequence>
<comment type="similarity">
    <text evidence="2">Belongs to the tumor necrosis factor family.</text>
</comment>
<dbReference type="InterPro" id="IPR021184">
    <property type="entry name" value="TNF_CS"/>
</dbReference>
<dbReference type="GO" id="GO:0016020">
    <property type="term" value="C:membrane"/>
    <property type="evidence" value="ECO:0007669"/>
    <property type="project" value="UniProtKB-SubCell"/>
</dbReference>
<dbReference type="SUPFAM" id="SSF49842">
    <property type="entry name" value="TNF-like"/>
    <property type="match status" value="1"/>
</dbReference>
<dbReference type="InterPro" id="IPR008983">
    <property type="entry name" value="Tumour_necrosis_fac-like_dom"/>
</dbReference>
<keyword evidence="7" id="KW-1185">Reference proteome</keyword>
<comment type="subcellular location">
    <subcellularLocation>
        <location evidence="1">Membrane</location>
    </subcellularLocation>
</comment>
<dbReference type="GeneID" id="115817104"/>
<name>A0A6J2VSZ5_CHACN</name>
<dbReference type="Gene3D" id="2.60.120.40">
    <property type="match status" value="1"/>
</dbReference>
<dbReference type="Proteomes" id="UP000504632">
    <property type="component" value="Chromosome 7"/>
</dbReference>
<dbReference type="OrthoDB" id="6072476at2759"/>
<dbReference type="InterPro" id="IPR006052">
    <property type="entry name" value="TNF_dom"/>
</dbReference>
<evidence type="ECO:0000313" key="8">
    <source>
        <dbReference type="RefSeq" id="XP_030636210.1"/>
    </source>
</evidence>
<feature type="transmembrane region" description="Helical" evidence="5">
    <location>
        <begin position="30"/>
        <end position="50"/>
    </location>
</feature>
<dbReference type="Pfam" id="PF00229">
    <property type="entry name" value="TNF"/>
    <property type="match status" value="1"/>
</dbReference>
<dbReference type="GO" id="GO:0005125">
    <property type="term" value="F:cytokine activity"/>
    <property type="evidence" value="ECO:0007669"/>
    <property type="project" value="UniProtKB-KW"/>
</dbReference>
<evidence type="ECO:0000256" key="5">
    <source>
        <dbReference type="SAM" id="Phobius"/>
    </source>
</evidence>
<evidence type="ECO:0000259" key="6">
    <source>
        <dbReference type="PROSITE" id="PS50049"/>
    </source>
</evidence>
<dbReference type="InParanoid" id="A0A6J2VSZ5"/>
<dbReference type="PANTHER" id="PTHR11471:SF34">
    <property type="entry name" value="TUMOR NECROSIS FACTOR LIGAND SUPERFAMILY MEMBER 14"/>
    <property type="match status" value="1"/>
</dbReference>
<feature type="domain" description="THD" evidence="6">
    <location>
        <begin position="46"/>
        <end position="197"/>
    </location>
</feature>
<evidence type="ECO:0000313" key="7">
    <source>
        <dbReference type="Proteomes" id="UP000504632"/>
    </source>
</evidence>
<dbReference type="RefSeq" id="XP_030636210.1">
    <property type="nucleotide sequence ID" value="XM_030780350.1"/>
</dbReference>
<protein>
    <submittedName>
        <fullName evidence="8">Tumor necrosis factor ligand superfamily member 10-like</fullName>
    </submittedName>
</protein>
<gene>
    <name evidence="8" type="primary">LOC115817104</name>
</gene>
<organism evidence="7 8">
    <name type="scientific">Chanos chanos</name>
    <name type="common">Milkfish</name>
    <name type="synonym">Mugil chanos</name>
    <dbReference type="NCBI Taxonomy" id="29144"/>
    <lineage>
        <taxon>Eukaryota</taxon>
        <taxon>Metazoa</taxon>
        <taxon>Chordata</taxon>
        <taxon>Craniata</taxon>
        <taxon>Vertebrata</taxon>
        <taxon>Euteleostomi</taxon>
        <taxon>Actinopterygii</taxon>
        <taxon>Neopterygii</taxon>
        <taxon>Teleostei</taxon>
        <taxon>Ostariophysi</taxon>
        <taxon>Gonorynchiformes</taxon>
        <taxon>Chanidae</taxon>
        <taxon>Chanos</taxon>
    </lineage>
</organism>
<keyword evidence="5" id="KW-0812">Transmembrane</keyword>
<proteinExistence type="inferred from homology"/>
<dbReference type="PROSITE" id="PS50049">
    <property type="entry name" value="THD_2"/>
    <property type="match status" value="1"/>
</dbReference>
<dbReference type="GO" id="GO:0006955">
    <property type="term" value="P:immune response"/>
    <property type="evidence" value="ECO:0007669"/>
    <property type="project" value="InterPro"/>
</dbReference>
<keyword evidence="5" id="KW-1133">Transmembrane helix</keyword>
<evidence type="ECO:0000256" key="1">
    <source>
        <dbReference type="ARBA" id="ARBA00004370"/>
    </source>
</evidence>
<dbReference type="PROSITE" id="PS00251">
    <property type="entry name" value="THD_1"/>
    <property type="match status" value="1"/>
</dbReference>
<evidence type="ECO:0000256" key="2">
    <source>
        <dbReference type="ARBA" id="ARBA00008670"/>
    </source>
</evidence>
<accession>A0A6J2VSZ5</accession>
<dbReference type="GO" id="GO:0005164">
    <property type="term" value="F:tumor necrosis factor receptor binding"/>
    <property type="evidence" value="ECO:0007669"/>
    <property type="project" value="InterPro"/>
</dbReference>
<dbReference type="GO" id="GO:0005615">
    <property type="term" value="C:extracellular space"/>
    <property type="evidence" value="ECO:0007669"/>
    <property type="project" value="UniProtKB-KW"/>
</dbReference>
<reference evidence="8" key="1">
    <citation type="submission" date="2025-08" db="UniProtKB">
        <authorList>
            <consortium name="RefSeq"/>
        </authorList>
    </citation>
    <scope>IDENTIFICATION</scope>
</reference>
<keyword evidence="4 5" id="KW-0472">Membrane</keyword>
<evidence type="ECO:0000256" key="4">
    <source>
        <dbReference type="ARBA" id="ARBA00023136"/>
    </source>
</evidence>
<evidence type="ECO:0000256" key="3">
    <source>
        <dbReference type="ARBA" id="ARBA00022514"/>
    </source>
</evidence>
<dbReference type="AlphaFoldDB" id="A0A6J2VSZ5"/>
<keyword evidence="3" id="KW-0202">Cytokine</keyword>
<dbReference type="SMART" id="SM00207">
    <property type="entry name" value="TNF"/>
    <property type="match status" value="1"/>
</dbReference>